<dbReference type="GO" id="GO:0043998">
    <property type="term" value="F:histone H2A acetyltransferase activity"/>
    <property type="evidence" value="ECO:0007669"/>
    <property type="project" value="InterPro"/>
</dbReference>
<evidence type="ECO:0000256" key="7">
    <source>
        <dbReference type="ARBA" id="ARBA00022679"/>
    </source>
</evidence>
<comment type="subcellular location">
    <subcellularLocation>
        <location evidence="2">Cytoplasm</location>
    </subcellularLocation>
    <subcellularLocation>
        <location evidence="1">Nucleus</location>
    </subcellularLocation>
</comment>
<keyword evidence="15" id="KW-1185">Reference proteome</keyword>
<name>A0A2S6C3Y9_9PEZI</name>
<keyword evidence="7" id="KW-0808">Transferase</keyword>
<gene>
    <name evidence="14" type="ORF">CBER1_06939</name>
</gene>
<keyword evidence="8" id="KW-0539">Nucleus</keyword>
<comment type="catalytic activity">
    <reaction evidence="11">
        <text>N-terminal L-seryl-[histone H4] + acetyl-CoA = N-terminal N(alpha)-acetyl-L-seryl-[histone H4] + CoA + H(+)</text>
        <dbReference type="Rhea" id="RHEA:50596"/>
        <dbReference type="Rhea" id="RHEA-COMP:12740"/>
        <dbReference type="Rhea" id="RHEA-COMP:12743"/>
        <dbReference type="ChEBI" id="CHEBI:15378"/>
        <dbReference type="ChEBI" id="CHEBI:57287"/>
        <dbReference type="ChEBI" id="CHEBI:57288"/>
        <dbReference type="ChEBI" id="CHEBI:64738"/>
        <dbReference type="ChEBI" id="CHEBI:83690"/>
        <dbReference type="EC" id="2.3.1.257"/>
    </reaction>
</comment>
<dbReference type="OrthoDB" id="424551at2759"/>
<evidence type="ECO:0000256" key="5">
    <source>
        <dbReference type="ARBA" id="ARBA00015043"/>
    </source>
</evidence>
<comment type="caution">
    <text evidence="14">The sequence shown here is derived from an EMBL/GenBank/DDBJ whole genome shotgun (WGS) entry which is preliminary data.</text>
</comment>
<comment type="similarity">
    <text evidence="3">Belongs to the acetyltransferase family. NAA40 subfamily.</text>
</comment>
<proteinExistence type="inferred from homology"/>
<keyword evidence="9" id="KW-0012">Acyltransferase</keyword>
<dbReference type="PANTHER" id="PTHR20531">
    <property type="entry name" value="N-ALPHA-ACETYLTRANSFERASE 40"/>
    <property type="match status" value="1"/>
</dbReference>
<dbReference type="SUPFAM" id="SSF55729">
    <property type="entry name" value="Acyl-CoA N-acyltransferases (Nat)"/>
    <property type="match status" value="1"/>
</dbReference>
<keyword evidence="6" id="KW-0963">Cytoplasm</keyword>
<evidence type="ECO:0000313" key="14">
    <source>
        <dbReference type="EMBL" id="PPJ54454.1"/>
    </source>
</evidence>
<feature type="region of interest" description="Disordered" evidence="12">
    <location>
        <begin position="1"/>
        <end position="24"/>
    </location>
</feature>
<evidence type="ECO:0000256" key="3">
    <source>
        <dbReference type="ARBA" id="ARBA00008870"/>
    </source>
</evidence>
<evidence type="ECO:0000256" key="12">
    <source>
        <dbReference type="SAM" id="MobiDB-lite"/>
    </source>
</evidence>
<dbReference type="AlphaFoldDB" id="A0A2S6C3Y9"/>
<evidence type="ECO:0000256" key="2">
    <source>
        <dbReference type="ARBA" id="ARBA00004496"/>
    </source>
</evidence>
<evidence type="ECO:0000256" key="4">
    <source>
        <dbReference type="ARBA" id="ARBA00012950"/>
    </source>
</evidence>
<evidence type="ECO:0000313" key="15">
    <source>
        <dbReference type="Proteomes" id="UP000237631"/>
    </source>
</evidence>
<dbReference type="EC" id="2.3.1.257" evidence="4"/>
<sequence length="240" mass="27268">MGKRKSADEVGDEPSSEVTSSRGHGIIEAVNKLSEEAFREAYLAEEDWSQFANVDSTFRFAKTLGQDEDELQKCFDLIERTSRHDYEPSSFGWHPKRKMREMKEKEMRYIILRDSSSQASSETGVSGFLSFMLTHDSTPSVPVLYVYEIHLDSSTRGKGLGKSLMGMAESIAKRVGVEKVMLTCFKSNVKARTFYEHLGYDVDICSPEDRKTRNKVVKVDYVIMSKDLMSPEIRDNANSD</sequence>
<dbReference type="EMBL" id="PNEN01000563">
    <property type="protein sequence ID" value="PPJ54454.1"/>
    <property type="molecule type" value="Genomic_DNA"/>
</dbReference>
<dbReference type="PROSITE" id="PS51186">
    <property type="entry name" value="GNAT"/>
    <property type="match status" value="1"/>
</dbReference>
<dbReference type="InterPro" id="IPR016181">
    <property type="entry name" value="Acyl_CoA_acyltransferase"/>
</dbReference>
<dbReference type="GO" id="GO:1990189">
    <property type="term" value="F:protein N-terminal-serine acetyltransferase activity"/>
    <property type="evidence" value="ECO:0007669"/>
    <property type="project" value="UniProtKB-EC"/>
</dbReference>
<dbReference type="InterPro" id="IPR039949">
    <property type="entry name" value="NAA40"/>
</dbReference>
<evidence type="ECO:0000256" key="8">
    <source>
        <dbReference type="ARBA" id="ARBA00023242"/>
    </source>
</evidence>
<protein>
    <recommendedName>
        <fullName evidence="5">N-alpha-acetyltransferase 40</fullName>
        <ecNumber evidence="4">2.3.1.257</ecNumber>
    </recommendedName>
</protein>
<dbReference type="GO" id="GO:0005634">
    <property type="term" value="C:nucleus"/>
    <property type="evidence" value="ECO:0007669"/>
    <property type="project" value="UniProtKB-SubCell"/>
</dbReference>
<dbReference type="GO" id="GO:0005737">
    <property type="term" value="C:cytoplasm"/>
    <property type="evidence" value="ECO:0007669"/>
    <property type="project" value="UniProtKB-SubCell"/>
</dbReference>
<dbReference type="CDD" id="cd04301">
    <property type="entry name" value="NAT_SF"/>
    <property type="match status" value="1"/>
</dbReference>
<accession>A0A2S6C3Y9</accession>
<evidence type="ECO:0000256" key="9">
    <source>
        <dbReference type="ARBA" id="ARBA00023315"/>
    </source>
</evidence>
<evidence type="ECO:0000256" key="11">
    <source>
        <dbReference type="ARBA" id="ARBA00049524"/>
    </source>
</evidence>
<evidence type="ECO:0000256" key="1">
    <source>
        <dbReference type="ARBA" id="ARBA00004123"/>
    </source>
</evidence>
<organism evidence="14 15">
    <name type="scientific">Cercospora berteroae</name>
    <dbReference type="NCBI Taxonomy" id="357750"/>
    <lineage>
        <taxon>Eukaryota</taxon>
        <taxon>Fungi</taxon>
        <taxon>Dikarya</taxon>
        <taxon>Ascomycota</taxon>
        <taxon>Pezizomycotina</taxon>
        <taxon>Dothideomycetes</taxon>
        <taxon>Dothideomycetidae</taxon>
        <taxon>Mycosphaerellales</taxon>
        <taxon>Mycosphaerellaceae</taxon>
        <taxon>Cercospora</taxon>
    </lineage>
</organism>
<reference evidence="15" key="1">
    <citation type="journal article" date="2017" name="bioRxiv">
        <title>Conservation of a gene cluster reveals novel cercosporin biosynthetic mechanisms and extends production to the genus Colletotrichum.</title>
        <authorList>
            <person name="de Jonge R."/>
            <person name="Ebert M.K."/>
            <person name="Huitt-Roehl C.R."/>
            <person name="Pal P."/>
            <person name="Suttle J.C."/>
            <person name="Spanner R.E."/>
            <person name="Neubauer J.D."/>
            <person name="Jurick W.M.II."/>
            <person name="Stott K.A."/>
            <person name="Secor G.A."/>
            <person name="Thomma B.P.H.J."/>
            <person name="Van de Peer Y."/>
            <person name="Townsend C.A."/>
            <person name="Bolton M.D."/>
        </authorList>
    </citation>
    <scope>NUCLEOTIDE SEQUENCE [LARGE SCALE GENOMIC DNA]</scope>
    <source>
        <strain evidence="15">CBS538.71</strain>
    </source>
</reference>
<evidence type="ECO:0000256" key="10">
    <source>
        <dbReference type="ARBA" id="ARBA00047821"/>
    </source>
</evidence>
<dbReference type="PANTHER" id="PTHR20531:SF1">
    <property type="entry name" value="N-ALPHA-ACETYLTRANSFERASE 40"/>
    <property type="match status" value="1"/>
</dbReference>
<dbReference type="Proteomes" id="UP000237631">
    <property type="component" value="Unassembled WGS sequence"/>
</dbReference>
<feature type="domain" description="N-acetyltransferase" evidence="13">
    <location>
        <begin position="56"/>
        <end position="229"/>
    </location>
</feature>
<dbReference type="Gene3D" id="3.40.630.30">
    <property type="match status" value="1"/>
</dbReference>
<evidence type="ECO:0000259" key="13">
    <source>
        <dbReference type="PROSITE" id="PS51186"/>
    </source>
</evidence>
<evidence type="ECO:0000256" key="6">
    <source>
        <dbReference type="ARBA" id="ARBA00022490"/>
    </source>
</evidence>
<dbReference type="GO" id="GO:0010485">
    <property type="term" value="F:histone H4 acetyltransferase activity"/>
    <property type="evidence" value="ECO:0007669"/>
    <property type="project" value="InterPro"/>
</dbReference>
<comment type="catalytic activity">
    <reaction evidence="10">
        <text>N-terminal L-seryl-[histone H2A] + acetyl-CoA = N-terminal N(alpha)-acetyl-L-seryl-[histone H2A] + CoA + H(+)</text>
        <dbReference type="Rhea" id="RHEA:50600"/>
        <dbReference type="Rhea" id="RHEA-COMP:12742"/>
        <dbReference type="Rhea" id="RHEA-COMP:12744"/>
        <dbReference type="ChEBI" id="CHEBI:15378"/>
        <dbReference type="ChEBI" id="CHEBI:57287"/>
        <dbReference type="ChEBI" id="CHEBI:57288"/>
        <dbReference type="ChEBI" id="CHEBI:64738"/>
        <dbReference type="ChEBI" id="CHEBI:83690"/>
        <dbReference type="EC" id="2.3.1.257"/>
    </reaction>
</comment>
<dbReference type="InterPro" id="IPR000182">
    <property type="entry name" value="GNAT_dom"/>
</dbReference>
<dbReference type="STRING" id="357750.A0A2S6C3Y9"/>
<dbReference type="Pfam" id="PF00583">
    <property type="entry name" value="Acetyltransf_1"/>
    <property type="match status" value="1"/>
</dbReference>